<evidence type="ECO:0000259" key="4">
    <source>
        <dbReference type="PROSITE" id="PS50090"/>
    </source>
</evidence>
<dbReference type="InterPro" id="IPR017930">
    <property type="entry name" value="Myb_dom"/>
</dbReference>
<dbReference type="Proteomes" id="UP000737018">
    <property type="component" value="Unassembled WGS sequence"/>
</dbReference>
<accession>A0A8J4QKQ1</accession>
<organism evidence="6 7">
    <name type="scientific">Castanea mollissima</name>
    <name type="common">Chinese chestnut</name>
    <dbReference type="NCBI Taxonomy" id="60419"/>
    <lineage>
        <taxon>Eukaryota</taxon>
        <taxon>Viridiplantae</taxon>
        <taxon>Streptophyta</taxon>
        <taxon>Embryophyta</taxon>
        <taxon>Tracheophyta</taxon>
        <taxon>Spermatophyta</taxon>
        <taxon>Magnoliopsida</taxon>
        <taxon>eudicotyledons</taxon>
        <taxon>Gunneridae</taxon>
        <taxon>Pentapetalae</taxon>
        <taxon>rosids</taxon>
        <taxon>fabids</taxon>
        <taxon>Fagales</taxon>
        <taxon>Fagaceae</taxon>
        <taxon>Castanea</taxon>
    </lineage>
</organism>
<comment type="subcellular location">
    <subcellularLocation>
        <location evidence="1">Nucleus</location>
    </subcellularLocation>
</comment>
<dbReference type="SMART" id="SM00717">
    <property type="entry name" value="SANT"/>
    <property type="match status" value="1"/>
</dbReference>
<protein>
    <recommendedName>
        <fullName evidence="8">MYB transcription factor</fullName>
    </recommendedName>
</protein>
<evidence type="ECO:0000256" key="2">
    <source>
        <dbReference type="ARBA" id="ARBA00023242"/>
    </source>
</evidence>
<dbReference type="AlphaFoldDB" id="A0A8J4QKQ1"/>
<name>A0A8J4QKQ1_9ROSI</name>
<dbReference type="GO" id="GO:0005634">
    <property type="term" value="C:nucleus"/>
    <property type="evidence" value="ECO:0007669"/>
    <property type="project" value="UniProtKB-SubCell"/>
</dbReference>
<dbReference type="PANTHER" id="PTHR47122:SF5">
    <property type="entry name" value="TRF-LIKE 8"/>
    <property type="match status" value="1"/>
</dbReference>
<dbReference type="EMBL" id="JRKL02007374">
    <property type="protein sequence ID" value="KAF3947824.1"/>
    <property type="molecule type" value="Genomic_DNA"/>
</dbReference>
<evidence type="ECO:0000259" key="5">
    <source>
        <dbReference type="PROSITE" id="PS51294"/>
    </source>
</evidence>
<evidence type="ECO:0000313" key="7">
    <source>
        <dbReference type="Proteomes" id="UP000737018"/>
    </source>
</evidence>
<dbReference type="InterPro" id="IPR001005">
    <property type="entry name" value="SANT/Myb"/>
</dbReference>
<evidence type="ECO:0000256" key="1">
    <source>
        <dbReference type="ARBA" id="ARBA00004123"/>
    </source>
</evidence>
<gene>
    <name evidence="6" type="ORF">CMV_026101</name>
</gene>
<dbReference type="CDD" id="cd11660">
    <property type="entry name" value="SANT_TRF"/>
    <property type="match status" value="1"/>
</dbReference>
<feature type="domain" description="HTH myb-type" evidence="5">
    <location>
        <begin position="362"/>
        <end position="421"/>
    </location>
</feature>
<reference evidence="6" key="1">
    <citation type="submission" date="2020-03" db="EMBL/GenBank/DDBJ databases">
        <title>Castanea mollissima Vanexum genome sequencing.</title>
        <authorList>
            <person name="Staton M."/>
        </authorList>
    </citation>
    <scope>NUCLEOTIDE SEQUENCE</scope>
    <source>
        <tissue evidence="6">Leaf</tissue>
    </source>
</reference>
<dbReference type="PROSITE" id="PS51294">
    <property type="entry name" value="HTH_MYB"/>
    <property type="match status" value="1"/>
</dbReference>
<evidence type="ECO:0000256" key="3">
    <source>
        <dbReference type="SAM" id="MobiDB-lite"/>
    </source>
</evidence>
<comment type="caution">
    <text evidence="6">The sequence shown here is derived from an EMBL/GenBank/DDBJ whole genome shotgun (WGS) entry which is preliminary data.</text>
</comment>
<dbReference type="SUPFAM" id="SSF46689">
    <property type="entry name" value="Homeodomain-like"/>
    <property type="match status" value="1"/>
</dbReference>
<dbReference type="InterPro" id="IPR009057">
    <property type="entry name" value="Homeodomain-like_sf"/>
</dbReference>
<sequence length="500" mass="55490">MDKQSHFHKKVANMKCQRVKKEESFASALEDEAIEVENLLAEPKNEHVSVDGVLSFGGENLGKGLQMDDFSCGFEYGLRTNSGGLDSNTTQEGEEDLQLGVLDGFLDEVEEVDDLEATHGLSNACEDYLLDIDFEKVELISGPRLGSYVGNSSSESQSPGLSGSSNGAVGISESSTLTIPTSECKNGAINKALTCELHGGFRSKCGCQTPAEDLASLELRKFDDFDNDDKSYLEASKIGAVREKRLRKPTRRYIEEVPNKKPKCSKGREKYLAAATKDTSLKVRSHSELHNVRRRALTVVHGEKPLRVTSIQSVSEVRARRGRPKKQATKQAPILAPESEEEPLSSESEDDRVTKKKSKKHDRRKHQRMWTLSEVMKLVDGISEHGIGRWTDIKRNLFSTSAYRTPIDLRDKWRNLLRASGAQKASKKGVEQKQEHALRPLPTTLLKRVRELAKIHPYPRVRMSKKSSLGQVAPLMLPGPSKGAPSNLGGGRTVRRKNCT</sequence>
<dbReference type="Gene3D" id="1.10.246.220">
    <property type="match status" value="1"/>
</dbReference>
<dbReference type="PROSITE" id="PS50090">
    <property type="entry name" value="MYB_LIKE"/>
    <property type="match status" value="1"/>
</dbReference>
<keyword evidence="7" id="KW-1185">Reference proteome</keyword>
<dbReference type="PANTHER" id="PTHR47122">
    <property type="entry name" value="MYB-LIKE DNA-BINDING DOMAIN CONTAINING PROTEIN, EXPRESSED"/>
    <property type="match status" value="1"/>
</dbReference>
<dbReference type="Pfam" id="PF00249">
    <property type="entry name" value="Myb_DNA-binding"/>
    <property type="match status" value="1"/>
</dbReference>
<feature type="region of interest" description="Disordered" evidence="3">
    <location>
        <begin position="312"/>
        <end position="367"/>
    </location>
</feature>
<evidence type="ECO:0008006" key="8">
    <source>
        <dbReference type="Google" id="ProtNLM"/>
    </source>
</evidence>
<feature type="compositionally biased region" description="Acidic residues" evidence="3">
    <location>
        <begin position="338"/>
        <end position="350"/>
    </location>
</feature>
<feature type="compositionally biased region" description="Basic residues" evidence="3">
    <location>
        <begin position="354"/>
        <end position="367"/>
    </location>
</feature>
<proteinExistence type="predicted"/>
<dbReference type="OrthoDB" id="608866at2759"/>
<keyword evidence="2" id="KW-0539">Nucleus</keyword>
<feature type="region of interest" description="Disordered" evidence="3">
    <location>
        <begin position="476"/>
        <end position="500"/>
    </location>
</feature>
<feature type="domain" description="Myb-like" evidence="4">
    <location>
        <begin position="362"/>
        <end position="417"/>
    </location>
</feature>
<evidence type="ECO:0000313" key="6">
    <source>
        <dbReference type="EMBL" id="KAF3947824.1"/>
    </source>
</evidence>